<dbReference type="EMBL" id="CP134190">
    <property type="protein sequence ID" value="WPB05685.1"/>
    <property type="molecule type" value="Genomic_DNA"/>
</dbReference>
<evidence type="ECO:0000313" key="7">
    <source>
        <dbReference type="EMBL" id="PIA91427.1"/>
    </source>
</evidence>
<organism evidence="7 9">
    <name type="scientific">Cercospora beticola</name>
    <name type="common">Sugarbeet leaf spot fungus</name>
    <dbReference type="NCBI Taxonomy" id="122368"/>
    <lineage>
        <taxon>Eukaryota</taxon>
        <taxon>Fungi</taxon>
        <taxon>Dikarya</taxon>
        <taxon>Ascomycota</taxon>
        <taxon>Pezizomycotina</taxon>
        <taxon>Dothideomycetes</taxon>
        <taxon>Dothideomycetidae</taxon>
        <taxon>Mycosphaerellales</taxon>
        <taxon>Mycosphaerellaceae</taxon>
        <taxon>Cercospora</taxon>
    </lineage>
</organism>
<evidence type="ECO:0000256" key="2">
    <source>
        <dbReference type="ARBA" id="ARBA00010617"/>
    </source>
</evidence>
<evidence type="ECO:0000256" key="6">
    <source>
        <dbReference type="RuleBase" id="RU000461"/>
    </source>
</evidence>
<keyword evidence="4 5" id="KW-0408">Iron</keyword>
<dbReference type="PROSITE" id="PS00086">
    <property type="entry name" value="CYTOCHROME_P450"/>
    <property type="match status" value="1"/>
</dbReference>
<dbReference type="InterPro" id="IPR001128">
    <property type="entry name" value="Cyt_P450"/>
</dbReference>
<keyword evidence="5 6" id="KW-0349">Heme</keyword>
<reference evidence="7 9" key="1">
    <citation type="submission" date="2015-10" db="EMBL/GenBank/DDBJ databases">
        <title>The cercosporin biosynthetic gene cluster was horizontally transferred to several fungal lineages and shown to be expanded in Cercospora beticola based on microsynteny with recipient genomes.</title>
        <authorList>
            <person name="De Jonge R."/>
            <person name="Ebert M.K."/>
            <person name="Suttle J.C."/>
            <person name="Jurick Ii W.M."/>
            <person name="Secor G.A."/>
            <person name="Thomma B.P."/>
            <person name="Van De Peer Y."/>
            <person name="Bolton M.D."/>
        </authorList>
    </citation>
    <scope>NUCLEOTIDE SEQUENCE [LARGE SCALE GENOMIC DNA]</scope>
    <source>
        <strain evidence="7 9">09-40</strain>
    </source>
</reference>
<dbReference type="AlphaFoldDB" id="A0A2G5HFV2"/>
<evidence type="ECO:0000256" key="3">
    <source>
        <dbReference type="ARBA" id="ARBA00022723"/>
    </source>
</evidence>
<evidence type="ECO:0000313" key="9">
    <source>
        <dbReference type="Proteomes" id="UP000230605"/>
    </source>
</evidence>
<dbReference type="GO" id="GO:0005506">
    <property type="term" value="F:iron ion binding"/>
    <property type="evidence" value="ECO:0007669"/>
    <property type="project" value="InterPro"/>
</dbReference>
<evidence type="ECO:0000313" key="10">
    <source>
        <dbReference type="Proteomes" id="UP001302367"/>
    </source>
</evidence>
<sequence>MTNFQSAGILLVVVAATCYFLRRLCLPKPIPGIPYHPASANRVLGDVPDALAWKEKTGSLYNILHERAKELDSPIFQIFLQPLGRPWVVVVDPYEAQAIRTYRMQDFDRSRFFEQIFKVMLPEFHGHMPTSEEWKSHRRLLSDTMSPRFLQDVAAPKMWGSAMRLIELWKVKAKLADGRSWSASTDVYKGALDIVWAATFGEEMGSAKAQIAHLSKYTKLDGNEGAAVTFPTAKDPEDFTCILELGEGMEVPINSMWPKMAHWVALNFLPAQRKARSRKDKMITKQLRDVHAKFSKLAEAGDLESNKHFRSALDLVVAREVQIANKEGRAFDPTSRVLNDELFAFMIAGHDTSSTFILWGLKFLTDNQEVQSKLQAALCGAFPEHDNDGSVPSVGDINRASLPYLEAIIEEIGRCGHTAPATFRLTKNDTQILGHHVPKGIDVVFPVQGTGYVSPLVGKLEDDQREKSSLAQKQRWGMWETEGIERFDPERWLKKDAEGKIFCDRDAGPANAFGSGPRACFGKKWALMEIKIILTLVFWHFELLPTPPELASHRASDGITHRPVQNYLRLKEIR</sequence>
<dbReference type="InterPro" id="IPR036396">
    <property type="entry name" value="Cyt_P450_sf"/>
</dbReference>
<dbReference type="InterPro" id="IPR050121">
    <property type="entry name" value="Cytochrome_P450_monoxygenase"/>
</dbReference>
<dbReference type="SUPFAM" id="SSF48264">
    <property type="entry name" value="Cytochrome P450"/>
    <property type="match status" value="1"/>
</dbReference>
<keyword evidence="6" id="KW-0503">Monooxygenase</keyword>
<evidence type="ECO:0000256" key="1">
    <source>
        <dbReference type="ARBA" id="ARBA00001971"/>
    </source>
</evidence>
<name>A0A2G5HFV2_CERBT</name>
<proteinExistence type="inferred from homology"/>
<comment type="similarity">
    <text evidence="2 6">Belongs to the cytochrome P450 family.</text>
</comment>
<accession>A0A2G5HFV2</accession>
<dbReference type="InterPro" id="IPR002401">
    <property type="entry name" value="Cyt_P450_E_grp-I"/>
</dbReference>
<dbReference type="GO" id="GO:0004497">
    <property type="term" value="F:monooxygenase activity"/>
    <property type="evidence" value="ECO:0007669"/>
    <property type="project" value="UniProtKB-KW"/>
</dbReference>
<reference evidence="8 10" key="2">
    <citation type="submission" date="2023-09" db="EMBL/GenBank/DDBJ databases">
        <title>Complete-Gapless Cercospora beticola genome.</title>
        <authorList>
            <person name="Wyatt N.A."/>
            <person name="Spanner R.E."/>
            <person name="Bolton M.D."/>
        </authorList>
    </citation>
    <scope>NUCLEOTIDE SEQUENCE [LARGE SCALE GENOMIC DNA]</scope>
    <source>
        <strain evidence="8">Cb09-40</strain>
    </source>
</reference>
<feature type="binding site" description="axial binding residue" evidence="5">
    <location>
        <position position="520"/>
    </location>
    <ligand>
        <name>heme</name>
        <dbReference type="ChEBI" id="CHEBI:30413"/>
    </ligand>
    <ligandPart>
        <name>Fe</name>
        <dbReference type="ChEBI" id="CHEBI:18248"/>
    </ligandPart>
</feature>
<dbReference type="Proteomes" id="UP001302367">
    <property type="component" value="Chromosome 7"/>
</dbReference>
<keyword evidence="10" id="KW-1185">Reference proteome</keyword>
<dbReference type="EMBL" id="LKMD01000106">
    <property type="protein sequence ID" value="PIA91427.1"/>
    <property type="molecule type" value="Genomic_DNA"/>
</dbReference>
<evidence type="ECO:0000313" key="8">
    <source>
        <dbReference type="EMBL" id="WPB05685.1"/>
    </source>
</evidence>
<dbReference type="PRINTS" id="PR00385">
    <property type="entry name" value="P450"/>
</dbReference>
<dbReference type="GO" id="GO:0016705">
    <property type="term" value="F:oxidoreductase activity, acting on paired donors, with incorporation or reduction of molecular oxygen"/>
    <property type="evidence" value="ECO:0007669"/>
    <property type="project" value="InterPro"/>
</dbReference>
<dbReference type="OrthoDB" id="1470350at2759"/>
<dbReference type="GO" id="GO:0020037">
    <property type="term" value="F:heme binding"/>
    <property type="evidence" value="ECO:0007669"/>
    <property type="project" value="InterPro"/>
</dbReference>
<dbReference type="InterPro" id="IPR017972">
    <property type="entry name" value="Cyt_P450_CS"/>
</dbReference>
<dbReference type="Pfam" id="PF00067">
    <property type="entry name" value="p450"/>
    <property type="match status" value="2"/>
</dbReference>
<keyword evidence="6" id="KW-0560">Oxidoreductase</keyword>
<evidence type="ECO:0000256" key="5">
    <source>
        <dbReference type="PIRSR" id="PIRSR602401-1"/>
    </source>
</evidence>
<dbReference type="Gene3D" id="1.10.630.10">
    <property type="entry name" value="Cytochrome P450"/>
    <property type="match status" value="1"/>
</dbReference>
<dbReference type="PRINTS" id="PR00463">
    <property type="entry name" value="EP450I"/>
</dbReference>
<dbReference type="PANTHER" id="PTHR24305">
    <property type="entry name" value="CYTOCHROME P450"/>
    <property type="match status" value="1"/>
</dbReference>
<keyword evidence="3 5" id="KW-0479">Metal-binding</keyword>
<dbReference type="PANTHER" id="PTHR24305:SF232">
    <property type="entry name" value="P450, PUTATIVE (EUROFUNG)-RELATED"/>
    <property type="match status" value="1"/>
</dbReference>
<evidence type="ECO:0000256" key="4">
    <source>
        <dbReference type="ARBA" id="ARBA00023004"/>
    </source>
</evidence>
<gene>
    <name evidence="7" type="ORF">CB0940_09964</name>
    <name evidence="8" type="ORF">RHO25_010339</name>
</gene>
<dbReference type="Proteomes" id="UP000230605">
    <property type="component" value="Chromosome 7"/>
</dbReference>
<comment type="cofactor">
    <cofactor evidence="1 5">
        <name>heme</name>
        <dbReference type="ChEBI" id="CHEBI:30413"/>
    </cofactor>
</comment>
<protein>
    <submittedName>
        <fullName evidence="7">Cytochrome P450 97B3, chloroplastic</fullName>
    </submittedName>
</protein>